<dbReference type="InterPro" id="IPR036388">
    <property type="entry name" value="WH-like_DNA-bd_sf"/>
</dbReference>
<dbReference type="Proteomes" id="UP001497457">
    <property type="component" value="Chromosome 36b"/>
</dbReference>
<dbReference type="PRINTS" id="PR00364">
    <property type="entry name" value="DISEASERSIST"/>
</dbReference>
<dbReference type="CDD" id="cd14798">
    <property type="entry name" value="RX-CC_like"/>
    <property type="match status" value="1"/>
</dbReference>
<dbReference type="InterPro" id="IPR002182">
    <property type="entry name" value="NB-ARC"/>
</dbReference>
<dbReference type="FunFam" id="1.10.10.10:FF:000322">
    <property type="entry name" value="Probable disease resistance protein At1g63360"/>
    <property type="match status" value="1"/>
</dbReference>
<dbReference type="InterPro" id="IPR032675">
    <property type="entry name" value="LRR_dom_sf"/>
</dbReference>
<dbReference type="Gene3D" id="3.40.50.300">
    <property type="entry name" value="P-loop containing nucleotide triphosphate hydrolases"/>
    <property type="match status" value="1"/>
</dbReference>
<reference evidence="10 11" key="2">
    <citation type="submission" date="2024-10" db="EMBL/GenBank/DDBJ databases">
        <authorList>
            <person name="Ryan C."/>
        </authorList>
    </citation>
    <scope>NUCLEOTIDE SEQUENCE [LARGE SCALE GENOMIC DNA]</scope>
</reference>
<evidence type="ECO:0000313" key="10">
    <source>
        <dbReference type="EMBL" id="CAL5050575.1"/>
    </source>
</evidence>
<dbReference type="Gene3D" id="1.10.8.430">
    <property type="entry name" value="Helical domain of apoptotic protease-activating factors"/>
    <property type="match status" value="1"/>
</dbReference>
<keyword evidence="3" id="KW-0677">Repeat</keyword>
<dbReference type="InterPro" id="IPR058922">
    <property type="entry name" value="WHD_DRP"/>
</dbReference>
<protein>
    <submittedName>
        <fullName evidence="10">Uncharacterized protein</fullName>
    </submittedName>
</protein>
<evidence type="ECO:0000256" key="6">
    <source>
        <dbReference type="SAM" id="MobiDB-lite"/>
    </source>
</evidence>
<feature type="region of interest" description="Disordered" evidence="6">
    <location>
        <begin position="251"/>
        <end position="274"/>
    </location>
</feature>
<dbReference type="AlphaFoldDB" id="A0ABC9E2Y7"/>
<evidence type="ECO:0000259" key="8">
    <source>
        <dbReference type="Pfam" id="PF18052"/>
    </source>
</evidence>
<comment type="similarity">
    <text evidence="1">Belongs to the disease resistance NB-LRR family.</text>
</comment>
<dbReference type="GO" id="GO:0042742">
    <property type="term" value="P:defense response to bacterium"/>
    <property type="evidence" value="ECO:0007669"/>
    <property type="project" value="UniProtKB-ARBA"/>
</dbReference>
<feature type="domain" description="Disease resistance N-terminal" evidence="8">
    <location>
        <begin position="5"/>
        <end position="88"/>
    </location>
</feature>
<dbReference type="Pfam" id="PF23559">
    <property type="entry name" value="WHD_DRP"/>
    <property type="match status" value="1"/>
</dbReference>
<accession>A0ABC9E2Y7</accession>
<dbReference type="Gene3D" id="1.10.10.10">
    <property type="entry name" value="Winged helix-like DNA-binding domain superfamily/Winged helix DNA-binding domain"/>
    <property type="match status" value="1"/>
</dbReference>
<evidence type="ECO:0000256" key="1">
    <source>
        <dbReference type="ARBA" id="ARBA00008894"/>
    </source>
</evidence>
<keyword evidence="4" id="KW-0547">Nucleotide-binding</keyword>
<feature type="compositionally biased region" description="Low complexity" evidence="6">
    <location>
        <begin position="262"/>
        <end position="274"/>
    </location>
</feature>
<dbReference type="InterPro" id="IPR038005">
    <property type="entry name" value="RX-like_CC"/>
</dbReference>
<keyword evidence="2" id="KW-0433">Leucine-rich repeat</keyword>
<dbReference type="EMBL" id="OZ075146">
    <property type="protein sequence ID" value="CAL5050575.1"/>
    <property type="molecule type" value="Genomic_DNA"/>
</dbReference>
<dbReference type="Gene3D" id="3.80.10.10">
    <property type="entry name" value="Ribonuclease Inhibitor"/>
    <property type="match status" value="1"/>
</dbReference>
<keyword evidence="11" id="KW-1185">Reference proteome</keyword>
<sequence length="938" mass="106642">MAQQAVFTVLERGGSIAVDEARYLLGVPAKLKSAKKQLRSMQAFLKDLDDKMLRGGFMARNLVSDVKGVAYEVEDIIDAANILRRQSDPKTSITRAISKYACFPLYLSRLHNLGARIDSATERMKTIFENFEKHHIAATAVAEEPWVYCTEDEAIQHRRSVHPDFDEQVDVIGFDEQITRIKNDLLDEWNKDLTVVSIIGPGGAGKSTLAKKVYGLASVKGHFKFHAWIIVSQGFVPHDLLRQLVKHAKAASETEETEKMTAEATTENTTAEETEKMTAQATEKMTEHEMKKFLHDFLQRRRYLIVLDDVWSTAAWDIIRAAFPDEKNGSRIVLTTRNGDVAQHPDARKKLYEPKLLNEEESTRLLFAKALPEYNLVGTSNSSPVAAAMRPNLDELEELGRDLAVKCRGLPLAIIVLGGYLSKNIDAGAWKRLRSDKFWHDMISTEKVIGAVMDLSYYDMPSHLRSCFMYATAFPEDSSIDVRELAGLWIAEGFIPMVRGHTREEVAIKNVAELVQRCMMQVEKRANSGAITVVRLHDILRDWGIGRARREGLMKDCHTEEDAEASYSEEMVEAYRVVLHGFLTKEIAVYMRHLRTLLYFIPNDEYSIVPGDKFPHCLRHLRVLYLHGLGPELYLPNDIVQMRYLRYLGLGGSCLYHLPFSVGDLLNLETLHATGVIHHISSSLWRIPALRQVHVSNARGWSVPRINTKSKMNVTVFCKADWYDPTGYMHDKARQAMEATKRQISKNKNPNLSCCFGMMYGKDRMHIVGKYKDGLQFPNDDPPCYEKLHNIRQLKVCCANLLDNDKKMLELGRIMFLEILEIGKQSYTGSVVTFPHGSFIHLQELVLHDLAMEEWEIESGSMPRLKELTLCKCPNLRYLPEGLSLLPDLVDVHLIAMPPGCQQGTVAQGLKEKGCFVFISSDEKDFKRFEVWFPHTTY</sequence>
<dbReference type="Gene3D" id="1.20.5.4130">
    <property type="match status" value="1"/>
</dbReference>
<dbReference type="Pfam" id="PF00931">
    <property type="entry name" value="NB-ARC"/>
    <property type="match status" value="1"/>
</dbReference>
<dbReference type="InterPro" id="IPR041118">
    <property type="entry name" value="Rx_N"/>
</dbReference>
<keyword evidence="5" id="KW-0611">Plant defense</keyword>
<dbReference type="PANTHER" id="PTHR23155">
    <property type="entry name" value="DISEASE RESISTANCE PROTEIN RP"/>
    <property type="match status" value="1"/>
</dbReference>
<evidence type="ECO:0000259" key="7">
    <source>
        <dbReference type="Pfam" id="PF00931"/>
    </source>
</evidence>
<evidence type="ECO:0000256" key="4">
    <source>
        <dbReference type="ARBA" id="ARBA00022741"/>
    </source>
</evidence>
<dbReference type="InterPro" id="IPR027417">
    <property type="entry name" value="P-loop_NTPase"/>
</dbReference>
<proteinExistence type="inferred from homology"/>
<feature type="domain" description="Disease resistance protein winged helix" evidence="9">
    <location>
        <begin position="474"/>
        <end position="542"/>
    </location>
</feature>
<dbReference type="FunFam" id="3.40.50.300:FF:001091">
    <property type="entry name" value="Probable disease resistance protein At1g61300"/>
    <property type="match status" value="1"/>
</dbReference>
<feature type="domain" description="NB-ARC" evidence="7">
    <location>
        <begin position="175"/>
        <end position="372"/>
    </location>
</feature>
<evidence type="ECO:0000256" key="2">
    <source>
        <dbReference type="ARBA" id="ARBA00022614"/>
    </source>
</evidence>
<dbReference type="GO" id="GO:0002758">
    <property type="term" value="P:innate immune response-activating signaling pathway"/>
    <property type="evidence" value="ECO:0007669"/>
    <property type="project" value="UniProtKB-ARBA"/>
</dbReference>
<dbReference type="SUPFAM" id="SSF52540">
    <property type="entry name" value="P-loop containing nucleoside triphosphate hydrolases"/>
    <property type="match status" value="1"/>
</dbReference>
<evidence type="ECO:0000313" key="11">
    <source>
        <dbReference type="Proteomes" id="UP001497457"/>
    </source>
</evidence>
<evidence type="ECO:0000256" key="5">
    <source>
        <dbReference type="ARBA" id="ARBA00022821"/>
    </source>
</evidence>
<dbReference type="InterPro" id="IPR042197">
    <property type="entry name" value="Apaf_helical"/>
</dbReference>
<evidence type="ECO:0000259" key="9">
    <source>
        <dbReference type="Pfam" id="PF23559"/>
    </source>
</evidence>
<dbReference type="SUPFAM" id="SSF52058">
    <property type="entry name" value="L domain-like"/>
    <property type="match status" value="1"/>
</dbReference>
<organism evidence="10 11">
    <name type="scientific">Urochloa decumbens</name>
    <dbReference type="NCBI Taxonomy" id="240449"/>
    <lineage>
        <taxon>Eukaryota</taxon>
        <taxon>Viridiplantae</taxon>
        <taxon>Streptophyta</taxon>
        <taxon>Embryophyta</taxon>
        <taxon>Tracheophyta</taxon>
        <taxon>Spermatophyta</taxon>
        <taxon>Magnoliopsida</taxon>
        <taxon>Liliopsida</taxon>
        <taxon>Poales</taxon>
        <taxon>Poaceae</taxon>
        <taxon>PACMAD clade</taxon>
        <taxon>Panicoideae</taxon>
        <taxon>Panicodae</taxon>
        <taxon>Paniceae</taxon>
        <taxon>Melinidinae</taxon>
        <taxon>Urochloa</taxon>
    </lineage>
</organism>
<gene>
    <name evidence="10" type="ORF">URODEC1_LOCUS91678</name>
</gene>
<dbReference type="PANTHER" id="PTHR23155:SF1185">
    <property type="entry name" value="DISEASE RESISTANCE RPP8-LIKE PROTEIN 3-RELATED"/>
    <property type="match status" value="1"/>
</dbReference>
<evidence type="ECO:0000256" key="3">
    <source>
        <dbReference type="ARBA" id="ARBA00022737"/>
    </source>
</evidence>
<dbReference type="InterPro" id="IPR044974">
    <property type="entry name" value="Disease_R_plants"/>
</dbReference>
<dbReference type="GO" id="GO:0009626">
    <property type="term" value="P:plant-type hypersensitive response"/>
    <property type="evidence" value="ECO:0007669"/>
    <property type="project" value="UniProtKB-ARBA"/>
</dbReference>
<dbReference type="Pfam" id="PF18052">
    <property type="entry name" value="Rx_N"/>
    <property type="match status" value="1"/>
</dbReference>
<reference evidence="11" key="1">
    <citation type="submission" date="2024-06" db="EMBL/GenBank/DDBJ databases">
        <authorList>
            <person name="Ryan C."/>
        </authorList>
    </citation>
    <scope>NUCLEOTIDE SEQUENCE [LARGE SCALE GENOMIC DNA]</scope>
</reference>
<name>A0ABC9E2Y7_9POAL</name>
<dbReference type="GO" id="GO:0000166">
    <property type="term" value="F:nucleotide binding"/>
    <property type="evidence" value="ECO:0007669"/>
    <property type="project" value="UniProtKB-KW"/>
</dbReference>